<evidence type="ECO:0000256" key="1">
    <source>
        <dbReference type="ARBA" id="ARBA00004123"/>
    </source>
</evidence>
<organism evidence="7 8">
    <name type="scientific">Megalops atlanticus</name>
    <name type="common">Tarpon</name>
    <name type="synonym">Clupea gigantea</name>
    <dbReference type="NCBI Taxonomy" id="7932"/>
    <lineage>
        <taxon>Eukaryota</taxon>
        <taxon>Metazoa</taxon>
        <taxon>Chordata</taxon>
        <taxon>Craniata</taxon>
        <taxon>Vertebrata</taxon>
        <taxon>Euteleostomi</taxon>
        <taxon>Actinopterygii</taxon>
        <taxon>Neopterygii</taxon>
        <taxon>Teleostei</taxon>
        <taxon>Elopiformes</taxon>
        <taxon>Megalopidae</taxon>
        <taxon>Megalops</taxon>
    </lineage>
</organism>
<dbReference type="GO" id="GO:0005654">
    <property type="term" value="C:nucleoplasm"/>
    <property type="evidence" value="ECO:0007669"/>
    <property type="project" value="TreeGrafter"/>
</dbReference>
<feature type="compositionally biased region" description="Polar residues" evidence="6">
    <location>
        <begin position="1"/>
        <end position="15"/>
    </location>
</feature>
<dbReference type="PROSITE" id="PS00032">
    <property type="entry name" value="ANTENNAPEDIA"/>
    <property type="match status" value="1"/>
</dbReference>
<dbReference type="GO" id="GO:0000978">
    <property type="term" value="F:RNA polymerase II cis-regulatory region sequence-specific DNA binding"/>
    <property type="evidence" value="ECO:0007669"/>
    <property type="project" value="TreeGrafter"/>
</dbReference>
<evidence type="ECO:0000256" key="4">
    <source>
        <dbReference type="ARBA" id="ARBA00023155"/>
    </source>
</evidence>
<evidence type="ECO:0000256" key="5">
    <source>
        <dbReference type="ARBA" id="ARBA00023242"/>
    </source>
</evidence>
<dbReference type="PANTHER" id="PTHR45771">
    <property type="entry name" value="HOMEOTIC PROTEIN DEFORMED"/>
    <property type="match status" value="1"/>
</dbReference>
<evidence type="ECO:0000313" key="8">
    <source>
        <dbReference type="Proteomes" id="UP001046870"/>
    </source>
</evidence>
<dbReference type="Proteomes" id="UP001046870">
    <property type="component" value="Chromosome 10"/>
</dbReference>
<comment type="caution">
    <text evidence="7">The sequence shown here is derived from an EMBL/GenBank/DDBJ whole genome shotgun (WGS) entry which is preliminary data.</text>
</comment>
<dbReference type="AlphaFoldDB" id="A0A9D3PWJ5"/>
<feature type="region of interest" description="Disordered" evidence="6">
    <location>
        <begin position="1"/>
        <end position="47"/>
    </location>
</feature>
<sequence length="153" mass="17429">MTMNAHLFSASSTEPSVPPCEEYPTTNISPPDYEETPRDSGFPRHEELFLGSNYMESKYTGSRYDDNSSSICKEDLFECDHTHTEPSFQNRIPLWTQKNDRELAPSDYSVSSFTSTHKTKKPVIYPWMKKVRANAVDPGYSGGDNKSWQFAVV</sequence>
<dbReference type="GO" id="GO:0000981">
    <property type="term" value="F:DNA-binding transcription factor activity, RNA polymerase II-specific"/>
    <property type="evidence" value="ECO:0007669"/>
    <property type="project" value="TreeGrafter"/>
</dbReference>
<evidence type="ECO:0000256" key="6">
    <source>
        <dbReference type="SAM" id="MobiDB-lite"/>
    </source>
</evidence>
<name>A0A9D3PWJ5_MEGAT</name>
<keyword evidence="5" id="KW-0539">Nucleus</keyword>
<keyword evidence="4" id="KW-0371">Homeobox</keyword>
<dbReference type="PANTHER" id="PTHR45771:SF6">
    <property type="entry name" value="HOMEOTIC PROTEIN SEX COMBS REDUCED"/>
    <property type="match status" value="1"/>
</dbReference>
<keyword evidence="2" id="KW-0217">Developmental protein</keyword>
<gene>
    <name evidence="7" type="ORF">MATL_G00131490</name>
</gene>
<feature type="compositionally biased region" description="Basic and acidic residues" evidence="6">
    <location>
        <begin position="35"/>
        <end position="47"/>
    </location>
</feature>
<protein>
    <submittedName>
        <fullName evidence="7">Uncharacterized protein</fullName>
    </submittedName>
</protein>
<evidence type="ECO:0000256" key="2">
    <source>
        <dbReference type="ARBA" id="ARBA00022473"/>
    </source>
</evidence>
<evidence type="ECO:0000313" key="7">
    <source>
        <dbReference type="EMBL" id="KAG7469690.1"/>
    </source>
</evidence>
<dbReference type="GO" id="GO:0009952">
    <property type="term" value="P:anterior/posterior pattern specification"/>
    <property type="evidence" value="ECO:0007669"/>
    <property type="project" value="TreeGrafter"/>
</dbReference>
<accession>A0A9D3PWJ5</accession>
<dbReference type="InterPro" id="IPR001827">
    <property type="entry name" value="Homeobox_Antennapedia_CS"/>
</dbReference>
<keyword evidence="8" id="KW-1185">Reference proteome</keyword>
<proteinExistence type="predicted"/>
<reference evidence="7" key="1">
    <citation type="submission" date="2021-01" db="EMBL/GenBank/DDBJ databases">
        <authorList>
            <person name="Zahm M."/>
            <person name="Roques C."/>
            <person name="Cabau C."/>
            <person name="Klopp C."/>
            <person name="Donnadieu C."/>
            <person name="Jouanno E."/>
            <person name="Lampietro C."/>
            <person name="Louis A."/>
            <person name="Herpin A."/>
            <person name="Echchiki A."/>
            <person name="Berthelot C."/>
            <person name="Parey E."/>
            <person name="Roest-Crollius H."/>
            <person name="Braasch I."/>
            <person name="Postlethwait J."/>
            <person name="Bobe J."/>
            <person name="Montfort J."/>
            <person name="Bouchez O."/>
            <person name="Begum T."/>
            <person name="Mejri S."/>
            <person name="Adams A."/>
            <person name="Chen W.-J."/>
            <person name="Guiguen Y."/>
        </authorList>
    </citation>
    <scope>NUCLEOTIDE SEQUENCE</scope>
    <source>
        <strain evidence="7">YG-15Mar2019-1</strain>
        <tissue evidence="7">Brain</tissue>
    </source>
</reference>
<keyword evidence="3" id="KW-0238">DNA-binding</keyword>
<dbReference type="OrthoDB" id="6159439at2759"/>
<dbReference type="GO" id="GO:0045944">
    <property type="term" value="P:positive regulation of transcription by RNA polymerase II"/>
    <property type="evidence" value="ECO:0007669"/>
    <property type="project" value="TreeGrafter"/>
</dbReference>
<dbReference type="InterPro" id="IPR050609">
    <property type="entry name" value="Antp_homeobox_Deformed_sf"/>
</dbReference>
<comment type="subcellular location">
    <subcellularLocation>
        <location evidence="1">Nucleus</location>
    </subcellularLocation>
</comment>
<evidence type="ECO:0000256" key="3">
    <source>
        <dbReference type="ARBA" id="ARBA00023125"/>
    </source>
</evidence>
<dbReference type="EMBL" id="JAFDVH010000010">
    <property type="protein sequence ID" value="KAG7469690.1"/>
    <property type="molecule type" value="Genomic_DNA"/>
</dbReference>